<evidence type="ECO:0000313" key="2">
    <source>
        <dbReference type="EMBL" id="OZC01422.1"/>
    </source>
</evidence>
<dbReference type="PANTHER" id="PTHR37694:SF1">
    <property type="entry name" value="SLR8022 PROTEIN"/>
    <property type="match status" value="1"/>
</dbReference>
<dbReference type="AlphaFoldDB" id="A0A259TUH2"/>
<dbReference type="CDD" id="cd02230">
    <property type="entry name" value="cupin_HP0902-like"/>
    <property type="match status" value="1"/>
</dbReference>
<evidence type="ECO:0000259" key="1">
    <source>
        <dbReference type="Pfam" id="PF07883"/>
    </source>
</evidence>
<protein>
    <recommendedName>
        <fullName evidence="1">Cupin type-2 domain-containing protein</fullName>
    </recommendedName>
</protein>
<dbReference type="InterPro" id="IPR011051">
    <property type="entry name" value="RmlC_Cupin_sf"/>
</dbReference>
<dbReference type="InterPro" id="IPR014710">
    <property type="entry name" value="RmlC-like_jellyroll"/>
</dbReference>
<gene>
    <name evidence="2" type="ORF">BSZ36_17215</name>
</gene>
<organism evidence="2 3">
    <name type="scientific">Rubricoccus marinus</name>
    <dbReference type="NCBI Taxonomy" id="716817"/>
    <lineage>
        <taxon>Bacteria</taxon>
        <taxon>Pseudomonadati</taxon>
        <taxon>Rhodothermota</taxon>
        <taxon>Rhodothermia</taxon>
        <taxon>Rhodothermales</taxon>
        <taxon>Rubricoccaceae</taxon>
        <taxon>Rubricoccus</taxon>
    </lineage>
</organism>
<name>A0A259TUH2_9BACT</name>
<dbReference type="OrthoDB" id="1121052at2"/>
<dbReference type="InParanoid" id="A0A259TUH2"/>
<dbReference type="InterPro" id="IPR013096">
    <property type="entry name" value="Cupin_2"/>
</dbReference>
<dbReference type="Gene3D" id="2.60.120.10">
    <property type="entry name" value="Jelly Rolls"/>
    <property type="match status" value="1"/>
</dbReference>
<reference evidence="2 3" key="1">
    <citation type="submission" date="2016-11" db="EMBL/GenBank/DDBJ databases">
        <title>Study of marine rhodopsin-containing bacteria.</title>
        <authorList>
            <person name="Yoshizawa S."/>
            <person name="Kumagai Y."/>
            <person name="Kogure K."/>
        </authorList>
    </citation>
    <scope>NUCLEOTIDE SEQUENCE [LARGE SCALE GENOMIC DNA]</scope>
    <source>
        <strain evidence="2 3">SG-29</strain>
    </source>
</reference>
<dbReference type="EMBL" id="MQWB01000010">
    <property type="protein sequence ID" value="OZC01422.1"/>
    <property type="molecule type" value="Genomic_DNA"/>
</dbReference>
<evidence type="ECO:0000313" key="3">
    <source>
        <dbReference type="Proteomes" id="UP000216446"/>
    </source>
</evidence>
<dbReference type="PANTHER" id="PTHR37694">
    <property type="entry name" value="SLR8022 PROTEIN"/>
    <property type="match status" value="1"/>
</dbReference>
<dbReference type="RefSeq" id="WP_094551530.1">
    <property type="nucleotide sequence ID" value="NZ_MQWB01000010.1"/>
</dbReference>
<comment type="caution">
    <text evidence="2">The sequence shown here is derived from an EMBL/GenBank/DDBJ whole genome shotgun (WGS) entry which is preliminary data.</text>
</comment>
<proteinExistence type="predicted"/>
<dbReference type="SUPFAM" id="SSF51182">
    <property type="entry name" value="RmlC-like cupins"/>
    <property type="match status" value="1"/>
</dbReference>
<dbReference type="Pfam" id="PF07883">
    <property type="entry name" value="Cupin_2"/>
    <property type="match status" value="1"/>
</dbReference>
<sequence>MPSLPDFDDARFASAPLYAGAARVTGFAFRAGQGLKTHTVPDEAFLLVTEGSAGVTVDGTLHTLGPGDGIVLPAEVPHAVDAPTDARLVLIRSRA</sequence>
<feature type="domain" description="Cupin type-2" evidence="1">
    <location>
        <begin position="30"/>
        <end position="90"/>
    </location>
</feature>
<dbReference type="Proteomes" id="UP000216446">
    <property type="component" value="Unassembled WGS sequence"/>
</dbReference>
<accession>A0A259TUH2</accession>
<keyword evidence="3" id="KW-1185">Reference proteome</keyword>